<dbReference type="Pfam" id="PF01757">
    <property type="entry name" value="Acyl_transf_3"/>
    <property type="match status" value="1"/>
</dbReference>
<gene>
    <name evidence="3" type="ORF">GBK04_15390</name>
</gene>
<name>A0A7C9BB98_9BACT</name>
<evidence type="ECO:0000313" key="4">
    <source>
        <dbReference type="Proteomes" id="UP000479293"/>
    </source>
</evidence>
<keyword evidence="3" id="KW-0808">Transferase</keyword>
<dbReference type="PANTHER" id="PTHR23028">
    <property type="entry name" value="ACETYLTRANSFERASE"/>
    <property type="match status" value="1"/>
</dbReference>
<keyword evidence="1" id="KW-1133">Transmembrane helix</keyword>
<keyword evidence="3" id="KW-0012">Acyltransferase</keyword>
<keyword evidence="4" id="KW-1185">Reference proteome</keyword>
<feature type="transmembrane region" description="Helical" evidence="1">
    <location>
        <begin position="183"/>
        <end position="203"/>
    </location>
</feature>
<accession>A0A7C9BB98</accession>
<dbReference type="AlphaFoldDB" id="A0A7C9BB98"/>
<dbReference type="PANTHER" id="PTHR23028:SF134">
    <property type="entry name" value="PUTATIVE (AFU_ORTHOLOGUE AFUA_4G08520)-RELATED"/>
    <property type="match status" value="1"/>
</dbReference>
<sequence length="389" mass="44198">MPQSVTIFYTQLTITMPKNTPLKNRLFIPLGNTSREQEANNFDFMRFLGACLVIYGHAYPLSGRGTFDHIQLWTRGIFPTAHMGVAIFFVISGFLISQSISRSPSALNFLWKRAVRIFPGLFVAALVTVFVLGAMVTSLPLGEYFTLSETYRYLLVTKLYPPYPDTLPGVFNTSENHTVNGSLWTLAYEFTCYFALLAVNLLFPAKFRKQIILTCFIVTWLSYPFWVEPLSGSSFQIPLFHLRLFNLVDFGMYFVAGCVAFHYRQYILYKGYLALSFFSFWIGTYLLAESSPSIPLSCVVWARYLAIPYLVLYLSFIRGHLNGFGRFGDLSYGLYIYAFPIQRIVVSVLGATAPIGPIILLSFLCVLPFAWLSWNFVEKPCLRLKGIVA</sequence>
<feature type="transmembrane region" description="Helical" evidence="1">
    <location>
        <begin position="294"/>
        <end position="314"/>
    </location>
</feature>
<feature type="transmembrane region" description="Helical" evidence="1">
    <location>
        <begin position="358"/>
        <end position="377"/>
    </location>
</feature>
<dbReference type="GO" id="GO:0016747">
    <property type="term" value="F:acyltransferase activity, transferring groups other than amino-acyl groups"/>
    <property type="evidence" value="ECO:0007669"/>
    <property type="project" value="InterPro"/>
</dbReference>
<keyword evidence="1" id="KW-0472">Membrane</keyword>
<feature type="domain" description="Acyltransferase 3" evidence="2">
    <location>
        <begin position="41"/>
        <end position="370"/>
    </location>
</feature>
<reference evidence="3 4" key="1">
    <citation type="submission" date="2019-10" db="EMBL/GenBank/DDBJ databases">
        <title>Draft Genome Sequence of Cytophagaceae sp. SJW1-29.</title>
        <authorList>
            <person name="Choi A."/>
        </authorList>
    </citation>
    <scope>NUCLEOTIDE SEQUENCE [LARGE SCALE GENOMIC DNA]</scope>
    <source>
        <strain evidence="3 4">SJW1-29</strain>
    </source>
</reference>
<feature type="transmembrane region" description="Helical" evidence="1">
    <location>
        <begin position="334"/>
        <end position="352"/>
    </location>
</feature>
<feature type="transmembrane region" description="Helical" evidence="1">
    <location>
        <begin position="73"/>
        <end position="96"/>
    </location>
</feature>
<feature type="transmembrane region" description="Helical" evidence="1">
    <location>
        <begin position="210"/>
        <end position="227"/>
    </location>
</feature>
<dbReference type="Proteomes" id="UP000479293">
    <property type="component" value="Unassembled WGS sequence"/>
</dbReference>
<feature type="transmembrane region" description="Helical" evidence="1">
    <location>
        <begin position="117"/>
        <end position="139"/>
    </location>
</feature>
<dbReference type="InterPro" id="IPR002656">
    <property type="entry name" value="Acyl_transf_3_dom"/>
</dbReference>
<keyword evidence="1" id="KW-0812">Transmembrane</keyword>
<evidence type="ECO:0000256" key="1">
    <source>
        <dbReference type="SAM" id="Phobius"/>
    </source>
</evidence>
<comment type="caution">
    <text evidence="3">The sequence shown here is derived from an EMBL/GenBank/DDBJ whole genome shotgun (WGS) entry which is preliminary data.</text>
</comment>
<feature type="transmembrane region" description="Helical" evidence="1">
    <location>
        <begin position="239"/>
        <end position="261"/>
    </location>
</feature>
<organism evidence="3 4">
    <name type="scientific">Salmonirosea aquatica</name>
    <dbReference type="NCBI Taxonomy" id="2654236"/>
    <lineage>
        <taxon>Bacteria</taxon>
        <taxon>Pseudomonadati</taxon>
        <taxon>Bacteroidota</taxon>
        <taxon>Cytophagia</taxon>
        <taxon>Cytophagales</taxon>
        <taxon>Spirosomataceae</taxon>
        <taxon>Salmonirosea</taxon>
    </lineage>
</organism>
<dbReference type="InterPro" id="IPR050879">
    <property type="entry name" value="Acyltransferase_3"/>
</dbReference>
<dbReference type="EMBL" id="WHLY01000002">
    <property type="protein sequence ID" value="MPR34702.1"/>
    <property type="molecule type" value="Genomic_DNA"/>
</dbReference>
<protein>
    <submittedName>
        <fullName evidence="3">Acyltransferase family protein</fullName>
    </submittedName>
</protein>
<feature type="transmembrane region" description="Helical" evidence="1">
    <location>
        <begin position="268"/>
        <end position="288"/>
    </location>
</feature>
<feature type="transmembrane region" description="Helical" evidence="1">
    <location>
        <begin position="44"/>
        <end position="61"/>
    </location>
</feature>
<evidence type="ECO:0000259" key="2">
    <source>
        <dbReference type="Pfam" id="PF01757"/>
    </source>
</evidence>
<evidence type="ECO:0000313" key="3">
    <source>
        <dbReference type="EMBL" id="MPR34702.1"/>
    </source>
</evidence>
<proteinExistence type="predicted"/>